<dbReference type="EC" id="2.7.13.3" evidence="2"/>
<dbReference type="STRING" id="1168035.SAMN05444280_1627"/>
<evidence type="ECO:0000256" key="5">
    <source>
        <dbReference type="ARBA" id="ARBA00022777"/>
    </source>
</evidence>
<dbReference type="OrthoDB" id="1491460at2"/>
<dbReference type="GO" id="GO:0000155">
    <property type="term" value="F:phosphorelay sensor kinase activity"/>
    <property type="evidence" value="ECO:0007669"/>
    <property type="project" value="InterPro"/>
</dbReference>
<proteinExistence type="predicted"/>
<dbReference type="InterPro" id="IPR003661">
    <property type="entry name" value="HisK_dim/P_dom"/>
</dbReference>
<evidence type="ECO:0000256" key="3">
    <source>
        <dbReference type="ARBA" id="ARBA00022553"/>
    </source>
</evidence>
<name>A0A1M6PJX3_9BACT</name>
<dbReference type="CDD" id="cd00082">
    <property type="entry name" value="HisKA"/>
    <property type="match status" value="1"/>
</dbReference>
<dbReference type="InterPro" id="IPR003594">
    <property type="entry name" value="HATPase_dom"/>
</dbReference>
<comment type="catalytic activity">
    <reaction evidence="1">
        <text>ATP + protein L-histidine = ADP + protein N-phospho-L-histidine.</text>
        <dbReference type="EC" id="2.7.13.3"/>
    </reaction>
</comment>
<dbReference type="InterPro" id="IPR036890">
    <property type="entry name" value="HATPase_C_sf"/>
</dbReference>
<accession>A0A1M6PJX3</accession>
<dbReference type="Gene3D" id="1.10.287.130">
    <property type="match status" value="1"/>
</dbReference>
<dbReference type="Gene3D" id="3.30.450.20">
    <property type="entry name" value="PAS domain"/>
    <property type="match status" value="1"/>
</dbReference>
<dbReference type="SMART" id="SM00388">
    <property type="entry name" value="HisKA"/>
    <property type="match status" value="1"/>
</dbReference>
<evidence type="ECO:0000313" key="8">
    <source>
        <dbReference type="EMBL" id="SHK08241.1"/>
    </source>
</evidence>
<sequence length="360" mass="41198">MDNPAKLSELLSYKERLEHTLRGTSSGTFTHDFEKGLLYFDEMAMSLLGIDKTHITLQEWAEVVHPDDRDKTTDKLFKAFNKQTERIDLDYRVKTSNPEVRHIQVNAVVKYKNKKPAKSHGIIIDITAQKENEIELYEKNQELEQFARIVSHDLLTPLNSVIGFADLLKEKFASLPQSREFQYTNKILESSTRMKTLITELLEYSHIDGIKKLERIECNEIVEEVVTDLDSIVKKTDCKIKYDSLPVIEGCRINISRLFENLISNSIKFRKQNSTPEIVIKGRESANFFEFSVEDNGTGIGEDDINEIFKVFKRAENSEKVAGYGIGLAACKKIVNDHGGDIWVISTQGKGSTFYFTIKK</sequence>
<evidence type="ECO:0000313" key="9">
    <source>
        <dbReference type="Proteomes" id="UP000184050"/>
    </source>
</evidence>
<dbReference type="Pfam" id="PF02518">
    <property type="entry name" value="HATPase_c"/>
    <property type="match status" value="1"/>
</dbReference>
<evidence type="ECO:0000256" key="4">
    <source>
        <dbReference type="ARBA" id="ARBA00022679"/>
    </source>
</evidence>
<dbReference type="FunFam" id="3.30.565.10:FF:000006">
    <property type="entry name" value="Sensor histidine kinase WalK"/>
    <property type="match status" value="1"/>
</dbReference>
<evidence type="ECO:0000256" key="2">
    <source>
        <dbReference type="ARBA" id="ARBA00012438"/>
    </source>
</evidence>
<feature type="domain" description="Histidine kinase" evidence="6">
    <location>
        <begin position="149"/>
        <end position="360"/>
    </location>
</feature>
<keyword evidence="5" id="KW-0418">Kinase</keyword>
<dbReference type="Pfam" id="PF00512">
    <property type="entry name" value="HisKA"/>
    <property type="match status" value="1"/>
</dbReference>
<dbReference type="PROSITE" id="PS50109">
    <property type="entry name" value="HIS_KIN"/>
    <property type="match status" value="1"/>
</dbReference>
<dbReference type="SUPFAM" id="SSF47384">
    <property type="entry name" value="Homodimeric domain of signal transducing histidine kinase"/>
    <property type="match status" value="1"/>
</dbReference>
<evidence type="ECO:0000259" key="7">
    <source>
        <dbReference type="PROSITE" id="PS50112"/>
    </source>
</evidence>
<evidence type="ECO:0000256" key="1">
    <source>
        <dbReference type="ARBA" id="ARBA00000085"/>
    </source>
</evidence>
<dbReference type="InterPro" id="IPR013655">
    <property type="entry name" value="PAS_fold_3"/>
</dbReference>
<dbReference type="InterPro" id="IPR035965">
    <property type="entry name" value="PAS-like_dom_sf"/>
</dbReference>
<protein>
    <recommendedName>
        <fullName evidence="2">histidine kinase</fullName>
        <ecNumber evidence="2">2.7.13.3</ecNumber>
    </recommendedName>
</protein>
<keyword evidence="3" id="KW-0597">Phosphoprotein</keyword>
<keyword evidence="4" id="KW-0808">Transferase</keyword>
<dbReference type="SUPFAM" id="SSF55785">
    <property type="entry name" value="PYP-like sensor domain (PAS domain)"/>
    <property type="match status" value="1"/>
</dbReference>
<gene>
    <name evidence="8" type="ORF">SAMN05444280_1627</name>
</gene>
<dbReference type="Proteomes" id="UP000184050">
    <property type="component" value="Unassembled WGS sequence"/>
</dbReference>
<organism evidence="8 9">
    <name type="scientific">Tangfeifania diversioriginum</name>
    <dbReference type="NCBI Taxonomy" id="1168035"/>
    <lineage>
        <taxon>Bacteria</taxon>
        <taxon>Pseudomonadati</taxon>
        <taxon>Bacteroidota</taxon>
        <taxon>Bacteroidia</taxon>
        <taxon>Marinilabiliales</taxon>
        <taxon>Prolixibacteraceae</taxon>
        <taxon>Tangfeifania</taxon>
    </lineage>
</organism>
<dbReference type="PROSITE" id="PS50112">
    <property type="entry name" value="PAS"/>
    <property type="match status" value="1"/>
</dbReference>
<evidence type="ECO:0000259" key="6">
    <source>
        <dbReference type="PROSITE" id="PS50109"/>
    </source>
</evidence>
<dbReference type="RefSeq" id="WP_073174099.1">
    <property type="nucleotide sequence ID" value="NZ_FQZE01000062.1"/>
</dbReference>
<dbReference type="PANTHER" id="PTHR43304:SF1">
    <property type="entry name" value="PAC DOMAIN-CONTAINING PROTEIN"/>
    <property type="match status" value="1"/>
</dbReference>
<dbReference type="InterPro" id="IPR000014">
    <property type="entry name" value="PAS"/>
</dbReference>
<reference evidence="8 9" key="1">
    <citation type="submission" date="2016-11" db="EMBL/GenBank/DDBJ databases">
        <authorList>
            <person name="Jaros S."/>
            <person name="Januszkiewicz K."/>
            <person name="Wedrychowicz H."/>
        </authorList>
    </citation>
    <scope>NUCLEOTIDE SEQUENCE [LARGE SCALE GENOMIC DNA]</scope>
    <source>
        <strain evidence="8 9">DSM 27063</strain>
    </source>
</reference>
<dbReference type="InterPro" id="IPR036097">
    <property type="entry name" value="HisK_dim/P_sf"/>
</dbReference>
<dbReference type="PRINTS" id="PR00344">
    <property type="entry name" value="BCTRLSENSOR"/>
</dbReference>
<dbReference type="InterPro" id="IPR005467">
    <property type="entry name" value="His_kinase_dom"/>
</dbReference>
<dbReference type="AlphaFoldDB" id="A0A1M6PJX3"/>
<dbReference type="EMBL" id="FQZE01000062">
    <property type="protein sequence ID" value="SHK08241.1"/>
    <property type="molecule type" value="Genomic_DNA"/>
</dbReference>
<dbReference type="SMART" id="SM00387">
    <property type="entry name" value="HATPase_c"/>
    <property type="match status" value="1"/>
</dbReference>
<dbReference type="SUPFAM" id="SSF55874">
    <property type="entry name" value="ATPase domain of HSP90 chaperone/DNA topoisomerase II/histidine kinase"/>
    <property type="match status" value="1"/>
</dbReference>
<dbReference type="PANTHER" id="PTHR43304">
    <property type="entry name" value="PHYTOCHROME-LIKE PROTEIN CPH1"/>
    <property type="match status" value="1"/>
</dbReference>
<dbReference type="SMART" id="SM00091">
    <property type="entry name" value="PAS"/>
    <property type="match status" value="1"/>
</dbReference>
<dbReference type="Pfam" id="PF08447">
    <property type="entry name" value="PAS_3"/>
    <property type="match status" value="1"/>
</dbReference>
<dbReference type="CDD" id="cd00130">
    <property type="entry name" value="PAS"/>
    <property type="match status" value="1"/>
</dbReference>
<dbReference type="Gene3D" id="3.30.565.10">
    <property type="entry name" value="Histidine kinase-like ATPase, C-terminal domain"/>
    <property type="match status" value="1"/>
</dbReference>
<feature type="domain" description="PAS" evidence="7">
    <location>
        <begin position="13"/>
        <end position="83"/>
    </location>
</feature>
<keyword evidence="9" id="KW-1185">Reference proteome</keyword>
<dbReference type="InterPro" id="IPR004358">
    <property type="entry name" value="Sig_transdc_His_kin-like_C"/>
</dbReference>
<dbReference type="NCBIfam" id="TIGR00229">
    <property type="entry name" value="sensory_box"/>
    <property type="match status" value="1"/>
</dbReference>
<dbReference type="InterPro" id="IPR052162">
    <property type="entry name" value="Sensor_kinase/Photoreceptor"/>
</dbReference>